<evidence type="ECO:0000313" key="1">
    <source>
        <dbReference type="EMBL" id="GIY40788.1"/>
    </source>
</evidence>
<dbReference type="AlphaFoldDB" id="A0AAV4TA01"/>
<comment type="caution">
    <text evidence="1">The sequence shown here is derived from an EMBL/GenBank/DDBJ whole genome shotgun (WGS) entry which is preliminary data.</text>
</comment>
<reference evidence="1 2" key="1">
    <citation type="submission" date="2021-06" db="EMBL/GenBank/DDBJ databases">
        <title>Caerostris extrusa draft genome.</title>
        <authorList>
            <person name="Kono N."/>
            <person name="Arakawa K."/>
        </authorList>
    </citation>
    <scope>NUCLEOTIDE SEQUENCE [LARGE SCALE GENOMIC DNA]</scope>
</reference>
<dbReference type="EMBL" id="BPLR01010658">
    <property type="protein sequence ID" value="GIY40788.1"/>
    <property type="molecule type" value="Genomic_DNA"/>
</dbReference>
<sequence length="182" mass="20542">MFWEMAVSPADTSFKSSPKWVDLLKVDSKGDGVYLEEFFLKVFLRRSKIFLSRFLLQIASYNDSVLQDIINLASSTLFLPVSQQIHLLFQIYEPDEHDYDGTAITTGKWSPDLWALALLELFKVMKPFSNSGLETEGKSTNICLPAPFNSCSFDATTLWDLPGIIELSLFHQVLPSFTNSAS</sequence>
<gene>
    <name evidence="1" type="ORF">CEXT_463081</name>
</gene>
<protein>
    <submittedName>
        <fullName evidence="1">Uncharacterized protein</fullName>
    </submittedName>
</protein>
<evidence type="ECO:0000313" key="2">
    <source>
        <dbReference type="Proteomes" id="UP001054945"/>
    </source>
</evidence>
<keyword evidence="2" id="KW-1185">Reference proteome</keyword>
<accession>A0AAV4TA01</accession>
<proteinExistence type="predicted"/>
<name>A0AAV4TA01_CAEEX</name>
<dbReference type="Proteomes" id="UP001054945">
    <property type="component" value="Unassembled WGS sequence"/>
</dbReference>
<organism evidence="1 2">
    <name type="scientific">Caerostris extrusa</name>
    <name type="common">Bark spider</name>
    <name type="synonym">Caerostris bankana</name>
    <dbReference type="NCBI Taxonomy" id="172846"/>
    <lineage>
        <taxon>Eukaryota</taxon>
        <taxon>Metazoa</taxon>
        <taxon>Ecdysozoa</taxon>
        <taxon>Arthropoda</taxon>
        <taxon>Chelicerata</taxon>
        <taxon>Arachnida</taxon>
        <taxon>Araneae</taxon>
        <taxon>Araneomorphae</taxon>
        <taxon>Entelegynae</taxon>
        <taxon>Araneoidea</taxon>
        <taxon>Araneidae</taxon>
        <taxon>Caerostris</taxon>
    </lineage>
</organism>